<evidence type="ECO:0000313" key="1">
    <source>
        <dbReference type="EMBL" id="USF87007.1"/>
    </source>
</evidence>
<dbReference type="AlphaFoldDB" id="A0A9J6ZWI7"/>
<name>A0A9J6ZWI7_9GAMM</name>
<organism evidence="1 2">
    <name type="scientific">Candidatus Endoriftia persephonae</name>
    <dbReference type="NCBI Taxonomy" id="393765"/>
    <lineage>
        <taxon>Bacteria</taxon>
        <taxon>Pseudomonadati</taxon>
        <taxon>Pseudomonadota</taxon>
        <taxon>Gammaproteobacteria</taxon>
        <taxon>Chromatiales</taxon>
        <taxon>Sedimenticolaceae</taxon>
        <taxon>Candidatus Endoriftia</taxon>
    </lineage>
</organism>
<gene>
    <name evidence="1" type="ORF">L0Y14_12805</name>
</gene>
<evidence type="ECO:0000313" key="2">
    <source>
        <dbReference type="Proteomes" id="UP001056649"/>
    </source>
</evidence>
<dbReference type="RefSeq" id="WP_005963268.1">
    <property type="nucleotide sequence ID" value="NZ_CP090569.1"/>
</dbReference>
<proteinExistence type="predicted"/>
<dbReference type="Proteomes" id="UP001056649">
    <property type="component" value="Chromosome"/>
</dbReference>
<protein>
    <submittedName>
        <fullName evidence="1">Uncharacterized protein</fullName>
    </submittedName>
</protein>
<accession>A0A9J6ZWI7</accession>
<dbReference type="EMBL" id="CP090569">
    <property type="protein sequence ID" value="USF87007.1"/>
    <property type="molecule type" value="Genomic_DNA"/>
</dbReference>
<sequence>MFRFKAQIARNSWLLRTTAWMQEIEQRMEPLPRFAMQKLDILGAKYEFMT</sequence>
<dbReference type="KEGG" id="eps:L0Y14_12805"/>
<reference evidence="1" key="1">
    <citation type="journal article" date="2022" name="Mol. Ecol. Resour.">
        <title>The complete and closed genome of the facultative generalist Candidatus Endoriftia persephone from deep-sea hydrothermal vents.</title>
        <authorList>
            <person name="de Oliveira A.L."/>
            <person name="Srivastava A."/>
            <person name="Espada-Hinojosa S."/>
            <person name="Bright M."/>
        </authorList>
    </citation>
    <scope>NUCLEOTIDE SEQUENCE</scope>
    <source>
        <strain evidence="1">Tica-EPR-9o50.N</strain>
    </source>
</reference>
<keyword evidence="2" id="KW-1185">Reference proteome</keyword>